<reference evidence="2" key="1">
    <citation type="submission" date="2019-07" db="EMBL/GenBank/DDBJ databases">
        <title>Bacillus alkalisoli sp. nov. isolated from saline soil.</title>
        <authorList>
            <person name="Sun J.-Q."/>
            <person name="Xu L."/>
        </authorList>
    </citation>
    <scope>NUCLEOTIDE SEQUENCE [LARGE SCALE GENOMIC DNA]</scope>
    <source>
        <strain evidence="2">M4U3P1</strain>
    </source>
</reference>
<dbReference type="Pfam" id="PF11518">
    <property type="entry name" value="DUF3221"/>
    <property type="match status" value="1"/>
</dbReference>
<sequence length="134" mass="15052">MLFLITGCGNSSEPNESDATFENKDAVASDMTNEEVNDNMVEYAEFEGVVANKYNEAILVVPNMNKEEVENFLDKTDGVPLGKLIEEAVFYKVETDDYERVELGDRVNIHYDSSKTQQESHPPIRISVKLEVVG</sequence>
<organism evidence="1 2">
    <name type="scientific">Paenalkalicoccus suaedae</name>
    <dbReference type="NCBI Taxonomy" id="2592382"/>
    <lineage>
        <taxon>Bacteria</taxon>
        <taxon>Bacillati</taxon>
        <taxon>Bacillota</taxon>
        <taxon>Bacilli</taxon>
        <taxon>Bacillales</taxon>
        <taxon>Bacillaceae</taxon>
        <taxon>Paenalkalicoccus</taxon>
    </lineage>
</organism>
<evidence type="ECO:0000313" key="1">
    <source>
        <dbReference type="EMBL" id="QKS71970.1"/>
    </source>
</evidence>
<proteinExistence type="predicted"/>
<dbReference type="EMBL" id="CP041372">
    <property type="protein sequence ID" value="QKS71970.1"/>
    <property type="molecule type" value="Genomic_DNA"/>
</dbReference>
<dbReference type="Proteomes" id="UP000318138">
    <property type="component" value="Chromosome"/>
</dbReference>
<dbReference type="KEGG" id="psua:FLK61_35490"/>
<accession>A0A859FGP5</accession>
<gene>
    <name evidence="1" type="ORF">FLK61_35490</name>
</gene>
<dbReference type="AlphaFoldDB" id="A0A859FGP5"/>
<evidence type="ECO:0000313" key="2">
    <source>
        <dbReference type="Proteomes" id="UP000318138"/>
    </source>
</evidence>
<keyword evidence="2" id="KW-1185">Reference proteome</keyword>
<dbReference type="InterPro" id="IPR021598">
    <property type="entry name" value="DUF3221"/>
</dbReference>
<name>A0A859FGP5_9BACI</name>
<protein>
    <submittedName>
        <fullName evidence="1">DUF3221 domain-containing protein</fullName>
    </submittedName>
</protein>